<dbReference type="InterPro" id="IPR011604">
    <property type="entry name" value="PDDEXK-like_dom_sf"/>
</dbReference>
<dbReference type="InterPro" id="IPR022765">
    <property type="entry name" value="Dna2/Cas4_DUF83"/>
</dbReference>
<gene>
    <name evidence="2" type="ORF">KUV50_12545</name>
</gene>
<name>A0A953HNQ5_9BACT</name>
<reference evidence="2" key="1">
    <citation type="submission" date="2021-06" db="EMBL/GenBank/DDBJ databases">
        <title>44 bacteria genomes isolated from Dapeng, Shenzhen.</title>
        <authorList>
            <person name="Zheng W."/>
            <person name="Yu S."/>
            <person name="Huang Y."/>
        </authorList>
    </citation>
    <scope>NUCLEOTIDE SEQUENCE</scope>
    <source>
        <strain evidence="2">DP5N28-2</strain>
    </source>
</reference>
<evidence type="ECO:0000313" key="2">
    <source>
        <dbReference type="EMBL" id="MBY5958972.1"/>
    </source>
</evidence>
<dbReference type="Proteomes" id="UP000753961">
    <property type="component" value="Unassembled WGS sequence"/>
</dbReference>
<dbReference type="RefSeq" id="WP_222580509.1">
    <property type="nucleotide sequence ID" value="NZ_JAHVHU010000011.1"/>
</dbReference>
<sequence length="170" mass="20217">MPITATHIAYYHVCHRKVWLFHHGIQMEHTSELVAEGKLIDEHSYPQRAAKWQQLELPGIKIDYFDPKTFTLREVKKSNKKEAAHLAQVKYYMYILRQHDIPVKKTILEYPKLRITEEVAWEDVDEESVETWVNAVHEIIEELKCPPRINKPICKKCAYYEFYYAEESAP</sequence>
<accession>A0A953HNQ5</accession>
<dbReference type="Pfam" id="PF01930">
    <property type="entry name" value="Cas_Cas4"/>
    <property type="match status" value="1"/>
</dbReference>
<dbReference type="EMBL" id="JAHVHU010000011">
    <property type="protein sequence ID" value="MBY5958972.1"/>
    <property type="molecule type" value="Genomic_DNA"/>
</dbReference>
<comment type="caution">
    <text evidence="2">The sequence shown here is derived from an EMBL/GenBank/DDBJ whole genome shotgun (WGS) entry which is preliminary data.</text>
</comment>
<protein>
    <submittedName>
        <fullName evidence="2">CRISPR-associated protein Cas4</fullName>
    </submittedName>
</protein>
<organism evidence="2 3">
    <name type="scientific">Membranihabitans marinus</name>
    <dbReference type="NCBI Taxonomy" id="1227546"/>
    <lineage>
        <taxon>Bacteria</taxon>
        <taxon>Pseudomonadati</taxon>
        <taxon>Bacteroidota</taxon>
        <taxon>Saprospiria</taxon>
        <taxon>Saprospirales</taxon>
        <taxon>Saprospiraceae</taxon>
        <taxon>Membranihabitans</taxon>
    </lineage>
</organism>
<dbReference type="Gene3D" id="3.90.320.10">
    <property type="match status" value="1"/>
</dbReference>
<feature type="domain" description="DUF83" evidence="1">
    <location>
        <begin position="5"/>
        <end position="162"/>
    </location>
</feature>
<dbReference type="AlphaFoldDB" id="A0A953HNQ5"/>
<proteinExistence type="predicted"/>
<dbReference type="PANTHER" id="PTHR37168:SF1">
    <property type="entry name" value="CRISPR-ASSOCIATED EXONUCLEASE CAS4"/>
    <property type="match status" value="1"/>
</dbReference>
<evidence type="ECO:0000259" key="1">
    <source>
        <dbReference type="Pfam" id="PF01930"/>
    </source>
</evidence>
<evidence type="ECO:0000313" key="3">
    <source>
        <dbReference type="Proteomes" id="UP000753961"/>
    </source>
</evidence>
<dbReference type="PANTHER" id="PTHR37168">
    <property type="entry name" value="CRISPR-ASSOCIATED EXONUCLEASE CAS4"/>
    <property type="match status" value="1"/>
</dbReference>
<keyword evidence="3" id="KW-1185">Reference proteome</keyword>